<dbReference type="InterPro" id="IPR001251">
    <property type="entry name" value="CRAL-TRIO_dom"/>
</dbReference>
<dbReference type="EMBL" id="HG674448">
    <property type="protein sequence ID" value="CDJ39496.1"/>
    <property type="molecule type" value="Genomic_DNA"/>
</dbReference>
<dbReference type="PANTHER" id="PTHR46818:SF1">
    <property type="entry name" value="CHROMOSOME UNDETERMINED SCAFFOLD_125, WHOLE GENOME SHOTGUN SEQUENCE"/>
    <property type="match status" value="1"/>
</dbReference>
<dbReference type="CDD" id="cd00170">
    <property type="entry name" value="SEC14"/>
    <property type="match status" value="1"/>
</dbReference>
<dbReference type="GeneID" id="25252540"/>
<accession>U6KNE7</accession>
<gene>
    <name evidence="3" type="ORF">ETH_00016945</name>
</gene>
<reference evidence="3" key="2">
    <citation type="submission" date="2013-10" db="EMBL/GenBank/DDBJ databases">
        <authorList>
            <person name="Aslett M."/>
        </authorList>
    </citation>
    <scope>NUCLEOTIDE SEQUENCE [LARGE SCALE GENOMIC DNA]</scope>
    <source>
        <strain evidence="3">Houghton</strain>
    </source>
</reference>
<dbReference type="Gene3D" id="3.40.525.10">
    <property type="entry name" value="CRAL-TRIO lipid binding domain"/>
    <property type="match status" value="1"/>
</dbReference>
<dbReference type="PANTHER" id="PTHR46818">
    <property type="entry name" value="DOMAIN-CONTAINING PROTEIN, PUTATIVE-RELATED"/>
    <property type="match status" value="1"/>
</dbReference>
<dbReference type="SUPFAM" id="SSF52087">
    <property type="entry name" value="CRAL/TRIO domain"/>
    <property type="match status" value="1"/>
</dbReference>
<feature type="region of interest" description="Disordered" evidence="1">
    <location>
        <begin position="563"/>
        <end position="582"/>
    </location>
</feature>
<dbReference type="Pfam" id="PF00650">
    <property type="entry name" value="CRAL_TRIO"/>
    <property type="match status" value="1"/>
</dbReference>
<dbReference type="Proteomes" id="UP000030747">
    <property type="component" value="Unassembled WGS sequence"/>
</dbReference>
<dbReference type="SUPFAM" id="SSF46938">
    <property type="entry name" value="CRAL/TRIO N-terminal domain"/>
    <property type="match status" value="1"/>
</dbReference>
<dbReference type="SMART" id="SM00516">
    <property type="entry name" value="SEC14"/>
    <property type="match status" value="1"/>
</dbReference>
<evidence type="ECO:0000259" key="2">
    <source>
        <dbReference type="PROSITE" id="PS50191"/>
    </source>
</evidence>
<feature type="region of interest" description="Disordered" evidence="1">
    <location>
        <begin position="1075"/>
        <end position="1099"/>
    </location>
</feature>
<organism evidence="3 4">
    <name type="scientific">Eimeria tenella</name>
    <name type="common">Coccidian parasite</name>
    <dbReference type="NCBI Taxonomy" id="5802"/>
    <lineage>
        <taxon>Eukaryota</taxon>
        <taxon>Sar</taxon>
        <taxon>Alveolata</taxon>
        <taxon>Apicomplexa</taxon>
        <taxon>Conoidasida</taxon>
        <taxon>Coccidia</taxon>
        <taxon>Eucoccidiorida</taxon>
        <taxon>Eimeriorina</taxon>
        <taxon>Eimeriidae</taxon>
        <taxon>Eimeria</taxon>
    </lineage>
</organism>
<evidence type="ECO:0000313" key="3">
    <source>
        <dbReference type="EMBL" id="CDJ39496.1"/>
    </source>
</evidence>
<dbReference type="InterPro" id="IPR036865">
    <property type="entry name" value="CRAL-TRIO_dom_sf"/>
</dbReference>
<dbReference type="VEuPathDB" id="ToxoDB:ETH_00016945"/>
<protein>
    <recommendedName>
        <fullName evidence="2">CRAL-TRIO domain-containing protein</fullName>
    </recommendedName>
</protein>
<dbReference type="InterPro" id="IPR036273">
    <property type="entry name" value="CRAL/TRIO_N_dom_sf"/>
</dbReference>
<reference evidence="3" key="1">
    <citation type="submission" date="2013-10" db="EMBL/GenBank/DDBJ databases">
        <title>Genomic analysis of the causative agents of coccidiosis in chickens.</title>
        <authorList>
            <person name="Reid A.J."/>
            <person name="Blake D."/>
            <person name="Billington K."/>
            <person name="Browne H."/>
            <person name="Dunn M."/>
            <person name="Hung S."/>
            <person name="Kawahara F."/>
            <person name="Miranda-Saavedra D."/>
            <person name="Mourier T."/>
            <person name="Nagra H."/>
            <person name="Otto T.D."/>
            <person name="Rawlings N."/>
            <person name="Sanchez A."/>
            <person name="Sanders M."/>
            <person name="Subramaniam C."/>
            <person name="Tay Y."/>
            <person name="Dear P."/>
            <person name="Doerig C."/>
            <person name="Gruber A."/>
            <person name="Parkinson J."/>
            <person name="Shirley M."/>
            <person name="Wan K.L."/>
            <person name="Berriman M."/>
            <person name="Tomley F."/>
            <person name="Pain A."/>
        </authorList>
    </citation>
    <scope>NUCLEOTIDE SEQUENCE [LARGE SCALE GENOMIC DNA]</scope>
    <source>
        <strain evidence="3">Houghton</strain>
    </source>
</reference>
<dbReference type="PROSITE" id="PS50191">
    <property type="entry name" value="CRAL_TRIO"/>
    <property type="match status" value="1"/>
</dbReference>
<evidence type="ECO:0000256" key="1">
    <source>
        <dbReference type="SAM" id="MobiDB-lite"/>
    </source>
</evidence>
<feature type="region of interest" description="Disordered" evidence="1">
    <location>
        <begin position="1"/>
        <end position="66"/>
    </location>
</feature>
<dbReference type="OrthoDB" id="347518at2759"/>
<feature type="domain" description="CRAL-TRIO" evidence="2">
    <location>
        <begin position="277"/>
        <end position="443"/>
    </location>
</feature>
<dbReference type="VEuPathDB" id="ToxoDB:ETH2_1041300"/>
<keyword evidence="4" id="KW-1185">Reference proteome</keyword>
<feature type="compositionally biased region" description="Polar residues" evidence="1">
    <location>
        <begin position="1080"/>
        <end position="1089"/>
    </location>
</feature>
<dbReference type="RefSeq" id="XP_013230251.1">
    <property type="nucleotide sequence ID" value="XM_013374797.1"/>
</dbReference>
<evidence type="ECO:0000313" key="4">
    <source>
        <dbReference type="Proteomes" id="UP000030747"/>
    </source>
</evidence>
<proteinExistence type="predicted"/>
<name>U6KNE7_EIMTE</name>
<sequence>MESLSSRVGLEETSASSPPSAPWLAECTFSDAAVTYEASPPSSDTGKRNERHQTSSPARSACLQGLPCDDRGAQTKPNIFGAACGEPTEPASEVVGHDAAPPAVGPQGGSPGIEVSTEYVMALQDAGQFNMWEPVLRKVLPSREHSLLLGQICFDVTDGDQRGSWLLPEELLAEGIASVGEDHEDRQIFTNTPVSEEEQEAIEQVLLQLLESQKADVEENTASRDPSMILGVQPVWLEQLVLRYLYSCSFDTQKTFDLLQSTLSFRRQQLPVLESEVYYELRSLGACYWHGRDRKLRPLLVVSLQRLQQLQRDGGMEEKVTRLIIFCLEFFLRYLCVAGRVESWCILCDLSGISISSFPLPLLFKLMQLIQGSYRGRLYRFYILHAPRLFHFVAKPLVASLPSTTAKKLRVFTSFDEWQQERRAQFTSHQIEEKFGGTAPDVTENWYPFRFYPGPFDPEVESSPSAVERGVVRWDSEPALHTRVHPVVHCGVSLHTSILRSHSPDRSSSLFRYASWLHHLPELQLAPATVAWAKNMLRSRMVEHHGSLADYLLRKERVAQVSKAENSSGEAREVPTVASPLSRTRPRSVSEVFSPAIVSPGTSPACSFSTALRSAEYKADAACSSSGRQTEVLASQKNSHRTSALWPGDHFLNDETGGTAPPEAVQNHATEHRSLGAENDALIRNSTAVQSTVLVPGQAERCVRSPQKCAGEVRQQEHGTSGPSVLCSAGRTDAPSEYSQVLSESAHMEVPSDRIPKHAECASSPSKKLDNFGTLAHDRARWTSGKSLVLPETKRNDQLVVRFSSVEPLKRTNSKCSGADSAENSGAVCCLPSPAGCTEIPEQQELYAEAEVYQSIIPRQLQHPHSPLSRSVGGSCRTVSLPDASEGALGSPSSACWHNTPKCERTPKLWLSSSDSFFSLSCDAPREVLNAERLACAFLEGRADHVDQPPISIATPAPISKSPKNNVVDSILNHGSVSYRSKLSRTTSSVDLQKIHIQGISHFISPVAPEPSPCVSTLSATESSMSGSCVFCEGSINCQELSSSRKDWSSSQRQGLADQSCGGTGGGPCISAQLMHRRSSSATEQQSKETAGIFPESETSRVRELRRLRRVVRALCNSVSGNHRHSERRPAVQCGLLDQCDSSSRETRPRQLQRRCTGKELHRTEVKQLEKYESEERPCTGLRRRFSCRLLPQTCRAEGATVPGNILKQASGIRRHRKAKLYRKHPGVIPKTRFPVSESTLRASESDCELCVGVPSDAKLSRSFFSTCGTSRRIIRLPVSLSDRVRRGTLGLARRMQGSVRRKVKV</sequence>